<dbReference type="Proteomes" id="UP000008718">
    <property type="component" value="Chromosome"/>
</dbReference>
<keyword evidence="2" id="KW-1185">Reference proteome</keyword>
<evidence type="ECO:0000313" key="2">
    <source>
        <dbReference type="Proteomes" id="UP000008718"/>
    </source>
</evidence>
<dbReference type="HOGENOM" id="CLU_1863765_0_0_10"/>
<gene>
    <name evidence="1" type="ordered locus">Palpr_0880</name>
</gene>
<sequence length="133" mass="15842">MSRLLEKSKFNIDAAEVLIKEYLYAPSVHCSYYSCLQRIKSILPDYYAISFSQIDLNVRTGTENEHGYLIRFISEEIRRNFGFEEYVLFKRNIGDLKEFRIHSDYKDIEITSDQSNKAYRKALDINKFLNEKF</sequence>
<dbReference type="STRING" id="694427.Palpr_0880"/>
<dbReference type="Gene3D" id="1.20.120.330">
    <property type="entry name" value="Nucleotidyltransferases domain 2"/>
    <property type="match status" value="1"/>
</dbReference>
<evidence type="ECO:0008006" key="3">
    <source>
        <dbReference type="Google" id="ProtNLM"/>
    </source>
</evidence>
<proteinExistence type="predicted"/>
<dbReference type="OrthoDB" id="666468at2"/>
<dbReference type="eggNOG" id="ENOG5033N5F">
    <property type="taxonomic scope" value="Bacteria"/>
</dbReference>
<evidence type="ECO:0000313" key="1">
    <source>
        <dbReference type="EMBL" id="ADQ79031.1"/>
    </source>
</evidence>
<dbReference type="KEGG" id="ppn:Palpr_0880"/>
<dbReference type="AlphaFoldDB" id="E4T2T7"/>
<name>E4T2T7_PALPW</name>
<protein>
    <recommendedName>
        <fullName evidence="3">HEPN domain-containing protein</fullName>
    </recommendedName>
</protein>
<organism evidence="1 2">
    <name type="scientific">Paludibacter propionicigenes (strain DSM 17365 / JCM 13257 / WB4)</name>
    <dbReference type="NCBI Taxonomy" id="694427"/>
    <lineage>
        <taxon>Bacteria</taxon>
        <taxon>Pseudomonadati</taxon>
        <taxon>Bacteroidota</taxon>
        <taxon>Bacteroidia</taxon>
        <taxon>Bacteroidales</taxon>
        <taxon>Paludibacteraceae</taxon>
        <taxon>Paludibacter</taxon>
    </lineage>
</organism>
<accession>E4T2T7</accession>
<reference evidence="1 2" key="2">
    <citation type="journal article" date="2011" name="Stand. Genomic Sci.">
        <title>Complete genome sequence of Paludibacter propionicigenes type strain (WB4).</title>
        <authorList>
            <person name="Gronow S."/>
            <person name="Munk C."/>
            <person name="Lapidus A."/>
            <person name="Nolan M."/>
            <person name="Lucas S."/>
            <person name="Hammon N."/>
            <person name="Deshpande S."/>
            <person name="Cheng J.F."/>
            <person name="Tapia R."/>
            <person name="Han C."/>
            <person name="Goodwin L."/>
            <person name="Pitluck S."/>
            <person name="Liolios K."/>
            <person name="Ivanova N."/>
            <person name="Mavromatis K."/>
            <person name="Mikhailova N."/>
            <person name="Pati A."/>
            <person name="Chen A."/>
            <person name="Palaniappan K."/>
            <person name="Land M."/>
            <person name="Hauser L."/>
            <person name="Chang Y.J."/>
            <person name="Jeffries C.D."/>
            <person name="Brambilla E."/>
            <person name="Rohde M."/>
            <person name="Goker M."/>
            <person name="Detter J.C."/>
            <person name="Woyke T."/>
            <person name="Bristow J."/>
            <person name="Eisen J.A."/>
            <person name="Markowitz V."/>
            <person name="Hugenholtz P."/>
            <person name="Kyrpides N.C."/>
            <person name="Klenk H.P."/>
        </authorList>
    </citation>
    <scope>NUCLEOTIDE SEQUENCE [LARGE SCALE GENOMIC DNA]</scope>
    <source>
        <strain evidence="2">DSM 17365 / JCM 13257 / WB4</strain>
    </source>
</reference>
<dbReference type="EMBL" id="CP002345">
    <property type="protein sequence ID" value="ADQ79031.1"/>
    <property type="molecule type" value="Genomic_DNA"/>
</dbReference>
<reference key="1">
    <citation type="submission" date="2010-11" db="EMBL/GenBank/DDBJ databases">
        <title>The complete genome of Paludibacter propionicigenes DSM 17365.</title>
        <authorList>
            <consortium name="US DOE Joint Genome Institute (JGI-PGF)"/>
            <person name="Lucas S."/>
            <person name="Copeland A."/>
            <person name="Lapidus A."/>
            <person name="Bruce D."/>
            <person name="Goodwin L."/>
            <person name="Pitluck S."/>
            <person name="Kyrpides N."/>
            <person name="Mavromatis K."/>
            <person name="Ivanova N."/>
            <person name="Munk A.C."/>
            <person name="Brettin T."/>
            <person name="Detter J.C."/>
            <person name="Han C."/>
            <person name="Tapia R."/>
            <person name="Land M."/>
            <person name="Hauser L."/>
            <person name="Markowitz V."/>
            <person name="Cheng J.-F."/>
            <person name="Hugenholtz P."/>
            <person name="Woyke T."/>
            <person name="Wu D."/>
            <person name="Gronow S."/>
            <person name="Wellnitz S."/>
            <person name="Brambilla E."/>
            <person name="Klenk H.-P."/>
            <person name="Eisen J.A."/>
        </authorList>
    </citation>
    <scope>NUCLEOTIDE SEQUENCE</scope>
    <source>
        <strain>WB4</strain>
    </source>
</reference>
<dbReference type="RefSeq" id="WP_013444400.1">
    <property type="nucleotide sequence ID" value="NC_014734.1"/>
</dbReference>